<keyword evidence="2" id="KW-0812">Transmembrane</keyword>
<feature type="region of interest" description="Disordered" evidence="1">
    <location>
        <begin position="1044"/>
        <end position="1089"/>
    </location>
</feature>
<evidence type="ECO:0000256" key="1">
    <source>
        <dbReference type="SAM" id="MobiDB-lite"/>
    </source>
</evidence>
<proteinExistence type="predicted"/>
<feature type="compositionally biased region" description="Polar residues" evidence="1">
    <location>
        <begin position="289"/>
        <end position="298"/>
    </location>
</feature>
<keyword evidence="4" id="KW-1185">Reference proteome</keyword>
<protein>
    <submittedName>
        <fullName evidence="3">Uncharacterized protein</fullName>
    </submittedName>
</protein>
<feature type="transmembrane region" description="Helical" evidence="2">
    <location>
        <begin position="222"/>
        <end position="242"/>
    </location>
</feature>
<feature type="region of interest" description="Disordered" evidence="1">
    <location>
        <begin position="423"/>
        <end position="555"/>
    </location>
</feature>
<feature type="transmembrane region" description="Helical" evidence="2">
    <location>
        <begin position="148"/>
        <end position="168"/>
    </location>
</feature>
<feature type="region of interest" description="Disordered" evidence="1">
    <location>
        <begin position="721"/>
        <end position="790"/>
    </location>
</feature>
<evidence type="ECO:0000313" key="3">
    <source>
        <dbReference type="EMBL" id="KAH0559448.1"/>
    </source>
</evidence>
<feature type="compositionally biased region" description="Polar residues" evidence="1">
    <location>
        <begin position="749"/>
        <end position="764"/>
    </location>
</feature>
<evidence type="ECO:0000313" key="4">
    <source>
        <dbReference type="Proteomes" id="UP000750711"/>
    </source>
</evidence>
<sequence length="1324" mass="144728">MDELKISQALSSTFVLSGVVFQTILITFIKYIKDHTRTLLKDRRGLVLIIFLSFAALGVLFAFIGFFLQSQIGCQATVILSTVSDQAARAAISGLLLWTFAATASTRIERFTLQGLIGLRIAEGAAFTAFRAPQFAPLCVARSRNLPLAIATVAFDAAIVCLLVGCIYHRGFLDDSRKSRVRNGQPAGFALVLVTFGFFVWSSMSVPLQLGVSSTTLFSRVAIPSIGLFIFLVLIIGAFGSFPSTKDNHAISPETPTMARQLGSPQLVRSPVGGREVGQRDLQVAGPTQRESNTQSALPPSMDGNPMGDQRSGPALNQAGTEDRERTSGSIFRSIIGSPLSGAQIVITGESRLPVPPKEPPSQGVISKTARGSSKSSKRLKKALRSGPILAPQTKISGPVAISGPIPSFKTVDLAAAAELQRQRQLRQQASRNRHVEASSAAAGGGAPGSPSSAPVESLQNEANAVREEISPENSIRRPLVRPGANLNESASPLSTYTMSSSINLKGSDEMRRRSPNSLGTPEGKIGKPTMVDTKTPDRTRLTRQSSGLAPPVPSLTVLYENSTAAKSGLIVTPSSLQSPKAADVVWEVTSPAEFTPSTVSIMDRTRPKVSKEIGRTIFPRRESHPLENIRLLTPFAQQPKADSPVNPSQSSSLPTAAAKLEPLILDGVDSTTGTPGIEHRFPAPPSLAPLQLPNFSELSISQIPSDSNMTEFVKVVIESDSAQSPVGASQVATPSQGRPENGDEISRGASQQNDRPSPRSSARTAIETHRGIHEEEIKPVHNSESIDGETRRSITIELAAESDGTLSGGDDDFEMEIPIKLGNDVCLSGSPVQSKEWHYRVGDTTPLFSERRRQKGSRAMPPPVPLLLQSTRKRTKGTTRIQTELAVEQTEDEDMRSQQEATEPTDRESDRASIGREKPHSGLFRDRGSLLEKIEKELNMKEEDWHQLQNDLNRDPLTSDENCDLSSYPSTSPRSTPNRQRLSNSNDKRASLRIRSLNFPIPNNYPRASTTRKRPTRPQSDYFERAPMRLNRGSMNFLTIDNYTVQTSPTPPESERTTSDAETDVTPDRNDKISPDTDDSFHRSPAAPPVNARLWRRSFRQKVTPAALLWEAPPAKKNFPETAEPPGIALRPAMRRREAPLRIFSSQLWIKPEPRQTQQVSLWGQVLDPPTSGATQKAAQRPQRKSRRFTLLPDIVESPAPIPGKDGALGIFQGPWGPSDSAWPPMLQLPSLTASQEELLEDSPVDSYFFEDFDIASRSGRINDSTIWEIGTLLDDHNIPSRESLFPPMSIMVEDYEDEDDVDEDFDAYDDIYDAEVYNEGRE</sequence>
<dbReference type="Proteomes" id="UP000750711">
    <property type="component" value="Unassembled WGS sequence"/>
</dbReference>
<feature type="compositionally biased region" description="Low complexity" evidence="1">
    <location>
        <begin position="967"/>
        <end position="978"/>
    </location>
</feature>
<feature type="region of interest" description="Disordered" evidence="1">
    <location>
        <begin position="871"/>
        <end position="929"/>
    </location>
</feature>
<feature type="compositionally biased region" description="Basic and acidic residues" evidence="1">
    <location>
        <begin position="767"/>
        <end position="782"/>
    </location>
</feature>
<evidence type="ECO:0000256" key="2">
    <source>
        <dbReference type="SAM" id="Phobius"/>
    </source>
</evidence>
<feature type="compositionally biased region" description="Polar residues" evidence="1">
    <location>
        <begin position="721"/>
        <end position="739"/>
    </location>
</feature>
<organism evidence="3 4">
    <name type="scientific">Trichoglossum hirsutum</name>
    <dbReference type="NCBI Taxonomy" id="265104"/>
    <lineage>
        <taxon>Eukaryota</taxon>
        <taxon>Fungi</taxon>
        <taxon>Dikarya</taxon>
        <taxon>Ascomycota</taxon>
        <taxon>Pezizomycotina</taxon>
        <taxon>Geoglossomycetes</taxon>
        <taxon>Geoglossales</taxon>
        <taxon>Geoglossaceae</taxon>
        <taxon>Trichoglossum</taxon>
    </lineage>
</organism>
<feature type="compositionally biased region" description="Polar residues" evidence="1">
    <location>
        <begin position="487"/>
        <end position="505"/>
    </location>
</feature>
<feature type="region of interest" description="Disordered" evidence="1">
    <location>
        <begin position="953"/>
        <end position="1027"/>
    </location>
</feature>
<feature type="transmembrane region" description="Helical" evidence="2">
    <location>
        <begin position="87"/>
        <end position="105"/>
    </location>
</feature>
<feature type="transmembrane region" description="Helical" evidence="2">
    <location>
        <begin position="45"/>
        <end position="67"/>
    </location>
</feature>
<dbReference type="EMBL" id="JAGHQM010000594">
    <property type="protein sequence ID" value="KAH0559448.1"/>
    <property type="molecule type" value="Genomic_DNA"/>
</dbReference>
<reference evidence="3" key="1">
    <citation type="submission" date="2021-03" db="EMBL/GenBank/DDBJ databases">
        <title>Comparative genomics and phylogenomic investigation of the class Geoglossomycetes provide insights into ecological specialization and systematics.</title>
        <authorList>
            <person name="Melie T."/>
            <person name="Pirro S."/>
            <person name="Miller A.N."/>
            <person name="Quandt A."/>
        </authorList>
    </citation>
    <scope>NUCLEOTIDE SEQUENCE</scope>
    <source>
        <strain evidence="3">CAQ_001_2017</strain>
    </source>
</reference>
<feature type="region of interest" description="Disordered" evidence="1">
    <location>
        <begin position="250"/>
        <end position="332"/>
    </location>
</feature>
<feature type="compositionally biased region" description="Basic and acidic residues" evidence="1">
    <location>
        <begin position="905"/>
        <end position="929"/>
    </location>
</feature>
<name>A0A9P8LBK1_9PEZI</name>
<accession>A0A9P8LBK1</accession>
<gene>
    <name evidence="3" type="ORF">GP486_004038</name>
</gene>
<feature type="transmembrane region" description="Helical" evidence="2">
    <location>
        <begin position="12"/>
        <end position="33"/>
    </location>
</feature>
<keyword evidence="2" id="KW-1133">Transmembrane helix</keyword>
<comment type="caution">
    <text evidence="3">The sequence shown here is derived from an EMBL/GenBank/DDBJ whole genome shotgun (WGS) entry which is preliminary data.</text>
</comment>
<feature type="region of interest" description="Disordered" evidence="1">
    <location>
        <begin position="350"/>
        <end position="379"/>
    </location>
</feature>
<keyword evidence="2" id="KW-0472">Membrane</keyword>
<feature type="compositionally biased region" description="Basic and acidic residues" evidence="1">
    <location>
        <begin position="1067"/>
        <end position="1083"/>
    </location>
</feature>
<feature type="transmembrane region" description="Helical" evidence="2">
    <location>
        <begin position="189"/>
        <end position="210"/>
    </location>
</feature>